<dbReference type="EMBL" id="MCOG01000255">
    <property type="protein sequence ID" value="ORY21963.1"/>
    <property type="molecule type" value="Genomic_DNA"/>
</dbReference>
<name>A0A1Y2AHA9_9FUNG</name>
<dbReference type="AlphaFoldDB" id="A0A1Y2AHA9"/>
<sequence>MKTADVLNLPYRNFLEPKRNKGKEPETIIVLPTKPDIPVASTSSPKDIAPSSISSSESVDLVTKHNITLNEAESAKRFPNRTPYREYKVLDSNVENWAKTPAVKLSANKQRISFQVPSELTFSDSISDKADDPATFQRIFNIKMPTFSGNVEDADDFVYHFYDYLHHFAHPPNEEYLATAFISCLPLDQRNYFTKQFLPARGLGSDRITIPFKEVIAQFQKKFATYTIEEA</sequence>
<dbReference type="Proteomes" id="UP000193920">
    <property type="component" value="Unassembled WGS sequence"/>
</dbReference>
<protein>
    <submittedName>
        <fullName evidence="1">Uncharacterized protein</fullName>
    </submittedName>
</protein>
<gene>
    <name evidence="1" type="ORF">LY90DRAFT_515784</name>
</gene>
<comment type="caution">
    <text evidence="1">The sequence shown here is derived from an EMBL/GenBank/DDBJ whole genome shotgun (WGS) entry which is preliminary data.</text>
</comment>
<proteinExistence type="predicted"/>
<accession>A0A1Y2AHA9</accession>
<organism evidence="1 2">
    <name type="scientific">Neocallimastix californiae</name>
    <dbReference type="NCBI Taxonomy" id="1754190"/>
    <lineage>
        <taxon>Eukaryota</taxon>
        <taxon>Fungi</taxon>
        <taxon>Fungi incertae sedis</taxon>
        <taxon>Chytridiomycota</taxon>
        <taxon>Chytridiomycota incertae sedis</taxon>
        <taxon>Neocallimastigomycetes</taxon>
        <taxon>Neocallimastigales</taxon>
        <taxon>Neocallimastigaceae</taxon>
        <taxon>Neocallimastix</taxon>
    </lineage>
</organism>
<evidence type="ECO:0000313" key="2">
    <source>
        <dbReference type="Proteomes" id="UP000193920"/>
    </source>
</evidence>
<keyword evidence="2" id="KW-1185">Reference proteome</keyword>
<evidence type="ECO:0000313" key="1">
    <source>
        <dbReference type="EMBL" id="ORY21963.1"/>
    </source>
</evidence>
<reference evidence="1 2" key="1">
    <citation type="submission" date="2016-08" db="EMBL/GenBank/DDBJ databases">
        <title>A Parts List for Fungal Cellulosomes Revealed by Comparative Genomics.</title>
        <authorList>
            <consortium name="DOE Joint Genome Institute"/>
            <person name="Haitjema C.H."/>
            <person name="Gilmore S.P."/>
            <person name="Henske J.K."/>
            <person name="Solomon K.V."/>
            <person name="De Groot R."/>
            <person name="Kuo A."/>
            <person name="Mondo S.J."/>
            <person name="Salamov A.A."/>
            <person name="Labutti K."/>
            <person name="Zhao Z."/>
            <person name="Chiniquy J."/>
            <person name="Barry K."/>
            <person name="Brewer H.M."/>
            <person name="Purvine S.O."/>
            <person name="Wright A.T."/>
            <person name="Boxma B."/>
            <person name="Van Alen T."/>
            <person name="Hackstein J.H."/>
            <person name="Baker S.E."/>
            <person name="Grigoriev I.V."/>
            <person name="O'Malley M.A."/>
        </authorList>
    </citation>
    <scope>NUCLEOTIDE SEQUENCE [LARGE SCALE GENOMIC DNA]</scope>
    <source>
        <strain evidence="1 2">G1</strain>
    </source>
</reference>